<dbReference type="EMBL" id="JBHUDG010000016">
    <property type="protein sequence ID" value="MFD1630360.1"/>
    <property type="molecule type" value="Genomic_DNA"/>
</dbReference>
<dbReference type="InterPro" id="IPR016714">
    <property type="entry name" value="MANB/E"/>
</dbReference>
<feature type="active site" description="Nucleophile" evidence="4">
    <location>
        <position position="304"/>
    </location>
</feature>
<evidence type="ECO:0000259" key="6">
    <source>
        <dbReference type="PROSITE" id="PS51764"/>
    </source>
</evidence>
<dbReference type="PANTHER" id="PTHR40079">
    <property type="entry name" value="MANNAN ENDO-1,4-BETA-MANNOSIDASE E-RELATED"/>
    <property type="match status" value="1"/>
</dbReference>
<evidence type="ECO:0000313" key="8">
    <source>
        <dbReference type="Proteomes" id="UP001597118"/>
    </source>
</evidence>
<evidence type="ECO:0000256" key="3">
    <source>
        <dbReference type="ARBA" id="ARBA00023295"/>
    </source>
</evidence>
<accession>A0ABW4IC87</accession>
<feature type="chain" id="PRO_5045733093" evidence="5">
    <location>
        <begin position="26"/>
        <end position="386"/>
    </location>
</feature>
<proteinExistence type="inferred from homology"/>
<dbReference type="PROSITE" id="PS51764">
    <property type="entry name" value="GH26"/>
    <property type="match status" value="1"/>
</dbReference>
<comment type="similarity">
    <text evidence="1 4">Belongs to the glycosyl hydrolase 26 family.</text>
</comment>
<keyword evidence="5" id="KW-0732">Signal</keyword>
<dbReference type="GO" id="GO:0016787">
    <property type="term" value="F:hydrolase activity"/>
    <property type="evidence" value="ECO:0007669"/>
    <property type="project" value="UniProtKB-KW"/>
</dbReference>
<dbReference type="RefSeq" id="WP_379662738.1">
    <property type="nucleotide sequence ID" value="NZ_JBHUDG010000016.1"/>
</dbReference>
<protein>
    <submittedName>
        <fullName evidence="7">Glycoside hydrolase family 26 protein</fullName>
    </submittedName>
</protein>
<dbReference type="PANTHER" id="PTHR40079:SF4">
    <property type="entry name" value="GH26 DOMAIN-CONTAINING PROTEIN-RELATED"/>
    <property type="match status" value="1"/>
</dbReference>
<keyword evidence="8" id="KW-1185">Reference proteome</keyword>
<dbReference type="PRINTS" id="PR00739">
    <property type="entry name" value="GLHYDRLASE26"/>
</dbReference>
<evidence type="ECO:0000256" key="1">
    <source>
        <dbReference type="ARBA" id="ARBA00007754"/>
    </source>
</evidence>
<organism evidence="7 8">
    <name type="scientific">Pseudopedobacter beijingensis</name>
    <dbReference type="NCBI Taxonomy" id="1207056"/>
    <lineage>
        <taxon>Bacteria</taxon>
        <taxon>Pseudomonadati</taxon>
        <taxon>Bacteroidota</taxon>
        <taxon>Sphingobacteriia</taxon>
        <taxon>Sphingobacteriales</taxon>
        <taxon>Sphingobacteriaceae</taxon>
        <taxon>Pseudopedobacter</taxon>
    </lineage>
</organism>
<dbReference type="SUPFAM" id="SSF51445">
    <property type="entry name" value="(Trans)glycosidases"/>
    <property type="match status" value="1"/>
</dbReference>
<feature type="active site" description="Proton donor" evidence="4">
    <location>
        <position position="188"/>
    </location>
</feature>
<name>A0ABW4IC87_9SPHI</name>
<dbReference type="InterPro" id="IPR017853">
    <property type="entry name" value="GH"/>
</dbReference>
<dbReference type="Proteomes" id="UP001597118">
    <property type="component" value="Unassembled WGS sequence"/>
</dbReference>
<evidence type="ECO:0000256" key="5">
    <source>
        <dbReference type="SAM" id="SignalP"/>
    </source>
</evidence>
<feature type="signal peptide" evidence="5">
    <location>
        <begin position="1"/>
        <end position="25"/>
    </location>
</feature>
<comment type="caution">
    <text evidence="7">The sequence shown here is derived from an EMBL/GenBank/DDBJ whole genome shotgun (WGS) entry which is preliminary data.</text>
</comment>
<dbReference type="InterPro" id="IPR022790">
    <property type="entry name" value="GH26_dom"/>
</dbReference>
<evidence type="ECO:0000256" key="2">
    <source>
        <dbReference type="ARBA" id="ARBA00022801"/>
    </source>
</evidence>
<evidence type="ECO:0000313" key="7">
    <source>
        <dbReference type="EMBL" id="MFD1630360.1"/>
    </source>
</evidence>
<dbReference type="Pfam" id="PF02156">
    <property type="entry name" value="Glyco_hydro_26"/>
    <property type="match status" value="1"/>
</dbReference>
<keyword evidence="3 4" id="KW-0326">Glycosidase</keyword>
<feature type="domain" description="GH26" evidence="6">
    <location>
        <begin position="34"/>
        <end position="374"/>
    </location>
</feature>
<dbReference type="Gene3D" id="3.20.20.80">
    <property type="entry name" value="Glycosidases"/>
    <property type="match status" value="1"/>
</dbReference>
<dbReference type="InterPro" id="IPR000805">
    <property type="entry name" value="Glyco_hydro_26"/>
</dbReference>
<reference evidence="8" key="1">
    <citation type="journal article" date="2019" name="Int. J. Syst. Evol. Microbiol.">
        <title>The Global Catalogue of Microorganisms (GCM) 10K type strain sequencing project: providing services to taxonomists for standard genome sequencing and annotation.</title>
        <authorList>
            <consortium name="The Broad Institute Genomics Platform"/>
            <consortium name="The Broad Institute Genome Sequencing Center for Infectious Disease"/>
            <person name="Wu L."/>
            <person name="Ma J."/>
        </authorList>
    </citation>
    <scope>NUCLEOTIDE SEQUENCE [LARGE SCALE GENOMIC DNA]</scope>
    <source>
        <strain evidence="8">CCUG 53762</strain>
    </source>
</reference>
<gene>
    <name evidence="7" type="ORF">ACFSAH_10760</name>
</gene>
<evidence type="ECO:0000256" key="4">
    <source>
        <dbReference type="PROSITE-ProRule" id="PRU01100"/>
    </source>
</evidence>
<keyword evidence="2 4" id="KW-0378">Hydrolase</keyword>
<dbReference type="PIRSF" id="PIRSF018168">
    <property type="entry name" value="Mannan-1_4-beta-mannosidase"/>
    <property type="match status" value="1"/>
</dbReference>
<sequence>MIGKAIKFFLGIFMIISALFNDAVAQLIDTKASIETQTLYKNIGKNVGKGIMFGHQDDLAYGVNWKYEPGRSDIKDVVGDYPAVYGWDIGGIEHGNKENLDKVPFEKIKSYIKEVYQRGGINTISWHLDNPVSLGSSWETTKAVAEILPNGKLHQKYLLWLDRVAIFLNALETEEGIKIPILFRPFHELNGPWFWWGKTHCTSQEYIDLWRLTVQYLRDKKQLHHLIYVFNTNSFKDKEEFLERYPGDNYADMLSFDVYQFAKSNASKEDLQKSSIQFQEQLKNNLRVLTEEAKTRNKPAALAETGFEAIPDASWWTGTLFPAIKDFPISYVLVWRNHGLNAENKMHYYAPYKGQKSASDFKKFYKLSQILFQKEVKKLNLYKIKP</sequence>